<keyword evidence="2" id="KW-0804">Transcription</keyword>
<dbReference type="GO" id="GO:0006355">
    <property type="term" value="P:regulation of DNA-templated transcription"/>
    <property type="evidence" value="ECO:0007669"/>
    <property type="project" value="InterPro"/>
</dbReference>
<sequence>MSDSWKKETFRKSVENKINEAINQSNKYLKYGSKIEQAIFEKSNSKQEYLGYITRIVLDIRHMVIVNATWLNSQLEKVLNQRPIKLRRVLPPSELAKYNVEILKINKNIQDHVSKQ</sequence>
<gene>
    <name evidence="2" type="primary">MED15</name>
    <name evidence="4" type="ORF">GWI33_020429</name>
</gene>
<dbReference type="EMBL" id="JAACXV010014551">
    <property type="protein sequence ID" value="KAF7266244.1"/>
    <property type="molecule type" value="Genomic_DNA"/>
</dbReference>
<comment type="subcellular location">
    <subcellularLocation>
        <location evidence="2">Nucleus</location>
    </subcellularLocation>
</comment>
<name>A0A834HQM9_RHYFE</name>
<dbReference type="InterPro" id="IPR019087">
    <property type="entry name" value="Med15_N"/>
</dbReference>
<accession>A0A834HQM9</accession>
<dbReference type="Proteomes" id="UP000625711">
    <property type="component" value="Unassembled WGS sequence"/>
</dbReference>
<comment type="caution">
    <text evidence="4">The sequence shown here is derived from an EMBL/GenBank/DDBJ whole genome shotgun (WGS) entry which is preliminary data.</text>
</comment>
<evidence type="ECO:0000256" key="1">
    <source>
        <dbReference type="ARBA" id="ARBA00023242"/>
    </source>
</evidence>
<dbReference type="InterPro" id="IPR036529">
    <property type="entry name" value="KIX_dom_sf"/>
</dbReference>
<protein>
    <recommendedName>
        <fullName evidence="2">Mediator of RNA polymerase II transcription subunit 15</fullName>
    </recommendedName>
    <alternativeName>
        <fullName evidence="2">Mediator complex subunit 15</fullName>
    </alternativeName>
</protein>
<proteinExistence type="inferred from homology"/>
<dbReference type="Pfam" id="PF09606">
    <property type="entry name" value="Med15_N"/>
    <property type="match status" value="1"/>
</dbReference>
<evidence type="ECO:0000256" key="2">
    <source>
        <dbReference type="RuleBase" id="RU364148"/>
    </source>
</evidence>
<reference evidence="4" key="1">
    <citation type="submission" date="2020-08" db="EMBL/GenBank/DDBJ databases">
        <title>Genome sequencing and assembly of the red palm weevil Rhynchophorus ferrugineus.</title>
        <authorList>
            <person name="Dias G.B."/>
            <person name="Bergman C.M."/>
            <person name="Manee M."/>
        </authorList>
    </citation>
    <scope>NUCLEOTIDE SEQUENCE</scope>
    <source>
        <strain evidence="4">AA-2017</strain>
        <tissue evidence="4">Whole larva</tissue>
    </source>
</reference>
<keyword evidence="2" id="KW-0010">Activator</keyword>
<comment type="subunit">
    <text evidence="2">Component of the Mediator complex.</text>
</comment>
<dbReference type="Gene3D" id="1.10.246.20">
    <property type="entry name" value="Coactivator CBP, KIX domain"/>
    <property type="match status" value="1"/>
</dbReference>
<evidence type="ECO:0000259" key="3">
    <source>
        <dbReference type="Pfam" id="PF09606"/>
    </source>
</evidence>
<comment type="function">
    <text evidence="2">Component of the Mediator complex, a coactivator involved in the regulated transcription of nearly all RNA polymerase II-dependent genes. Mediator functions as a bridge to convey information from gene-specific regulatory proteins to the basal RNA polymerase II transcription machinery. Mediator is recruited to promoters by direct interactions with regulatory proteins and serves as a scaffold for the assembly of a functional preinitiation complex with RNA polymerase II and the general transcription factors.</text>
</comment>
<dbReference type="GO" id="GO:0003712">
    <property type="term" value="F:transcription coregulator activity"/>
    <property type="evidence" value="ECO:0007669"/>
    <property type="project" value="InterPro"/>
</dbReference>
<keyword evidence="2" id="KW-0805">Transcription regulation</keyword>
<evidence type="ECO:0000313" key="4">
    <source>
        <dbReference type="EMBL" id="KAF7266244.1"/>
    </source>
</evidence>
<dbReference type="SUPFAM" id="SSF47040">
    <property type="entry name" value="Kix domain of CBP (creb binding protein)"/>
    <property type="match status" value="1"/>
</dbReference>
<dbReference type="GO" id="GO:0005634">
    <property type="term" value="C:nucleus"/>
    <property type="evidence" value="ECO:0007669"/>
    <property type="project" value="UniProtKB-SubCell"/>
</dbReference>
<keyword evidence="5" id="KW-1185">Reference proteome</keyword>
<comment type="similarity">
    <text evidence="2">Belongs to the Mediator complex subunit 15 family.</text>
</comment>
<dbReference type="AlphaFoldDB" id="A0A834HQM9"/>
<evidence type="ECO:0000313" key="5">
    <source>
        <dbReference type="Proteomes" id="UP000625711"/>
    </source>
</evidence>
<feature type="domain" description="Mediator of RNA polymerase II transcription subunit 15 N-terminal" evidence="3">
    <location>
        <begin position="1"/>
        <end position="63"/>
    </location>
</feature>
<organism evidence="4 5">
    <name type="scientific">Rhynchophorus ferrugineus</name>
    <name type="common">Red palm weevil</name>
    <name type="synonym">Curculio ferrugineus</name>
    <dbReference type="NCBI Taxonomy" id="354439"/>
    <lineage>
        <taxon>Eukaryota</taxon>
        <taxon>Metazoa</taxon>
        <taxon>Ecdysozoa</taxon>
        <taxon>Arthropoda</taxon>
        <taxon>Hexapoda</taxon>
        <taxon>Insecta</taxon>
        <taxon>Pterygota</taxon>
        <taxon>Neoptera</taxon>
        <taxon>Endopterygota</taxon>
        <taxon>Coleoptera</taxon>
        <taxon>Polyphaga</taxon>
        <taxon>Cucujiformia</taxon>
        <taxon>Curculionidae</taxon>
        <taxon>Dryophthorinae</taxon>
        <taxon>Rhynchophorus</taxon>
    </lineage>
</organism>
<dbReference type="OrthoDB" id="10055322at2759"/>
<keyword evidence="1 2" id="KW-0539">Nucleus</keyword>